<reference evidence="2 3" key="1">
    <citation type="journal article" date="2023" name="Access Microbiol">
        <title>The genome of a steinernematid-associated Pseudomonas piscis bacterium encodes the biosynthesis of insect toxins.</title>
        <authorList>
            <person name="Awori R.M."/>
            <person name="Hendre P."/>
            <person name="Amugune N.O."/>
        </authorList>
    </citation>
    <scope>NUCLEOTIDE SEQUENCE [LARGE SCALE GENOMIC DNA]</scope>
    <source>
        <strain evidence="2 3">75</strain>
    </source>
</reference>
<evidence type="ECO:0000313" key="2">
    <source>
        <dbReference type="EMBL" id="WMN20763.1"/>
    </source>
</evidence>
<feature type="domain" description="DUF2169" evidence="1">
    <location>
        <begin position="21"/>
        <end position="319"/>
    </location>
</feature>
<dbReference type="Proteomes" id="UP001237292">
    <property type="component" value="Chromosome"/>
</dbReference>
<dbReference type="EMBL" id="CP133164">
    <property type="protein sequence ID" value="WMN20763.1"/>
    <property type="molecule type" value="Genomic_DNA"/>
</dbReference>
<keyword evidence="3" id="KW-1185">Reference proteome</keyword>
<dbReference type="Pfam" id="PF09937">
    <property type="entry name" value="DUF2169"/>
    <property type="match status" value="1"/>
</dbReference>
<accession>A0ABY9NR59</accession>
<name>A0ABY9NR59_9PSED</name>
<gene>
    <name evidence="2" type="ORF">QL104_15605</name>
</gene>
<dbReference type="RefSeq" id="WP_282877985.1">
    <property type="nucleotide sequence ID" value="NZ_CP133164.1"/>
</dbReference>
<proteinExistence type="predicted"/>
<evidence type="ECO:0000259" key="1">
    <source>
        <dbReference type="Pfam" id="PF09937"/>
    </source>
</evidence>
<protein>
    <submittedName>
        <fullName evidence="2">DUF2169 domain-containing protein</fullName>
    </submittedName>
</protein>
<sequence>MELINKTRLEAGYTTSTDKTGREWLVLVAKGTYGIPEHHGHAPRLLEQQLPLVMADVFPGAPGESPALYENDFALYKPRCDVLLNGHCHAPNGQPVTQVNVALKIGSLVKAFKVVGPRVYEASAFSCSVGDPAPFTRMPVSYAHAFGGVDRTPADASQHKWYPWNHTGVGFHPGAQLEQLHGLPLPNSEELDTPVTDPGGDYRPMAFGPVGRAWQQRIHWAGTYDQAWLDQQFPFLPEDFDLHYFQCAPEDQQIDYPQGAEEVALLNLDARGRTAFRLPANLKLVMLVVFHDDNVRETTAVVDTILIEPDAQRLVLTWRASSPLGRNIREVAKVIVGQRLERFEQARAHERRMQGKQHFKSLDLLIHWATATSSPAPEAS</sequence>
<dbReference type="InterPro" id="IPR018683">
    <property type="entry name" value="DUF2169"/>
</dbReference>
<organism evidence="2 3">
    <name type="scientific">Pseudomonas piscis</name>
    <dbReference type="NCBI Taxonomy" id="2614538"/>
    <lineage>
        <taxon>Bacteria</taxon>
        <taxon>Pseudomonadati</taxon>
        <taxon>Pseudomonadota</taxon>
        <taxon>Gammaproteobacteria</taxon>
        <taxon>Pseudomonadales</taxon>
        <taxon>Pseudomonadaceae</taxon>
        <taxon>Pseudomonas</taxon>
    </lineage>
</organism>
<evidence type="ECO:0000313" key="3">
    <source>
        <dbReference type="Proteomes" id="UP001237292"/>
    </source>
</evidence>